<dbReference type="AlphaFoldDB" id="A0A8I2YSS4"/>
<dbReference type="EMBL" id="JAGFBS010000008">
    <property type="protein sequence ID" value="KAG6377651.1"/>
    <property type="molecule type" value="Genomic_DNA"/>
</dbReference>
<feature type="compositionally biased region" description="Basic and acidic residues" evidence="1">
    <location>
        <begin position="54"/>
        <end position="73"/>
    </location>
</feature>
<feature type="compositionally biased region" description="Basic and acidic residues" evidence="1">
    <location>
        <begin position="30"/>
        <end position="40"/>
    </location>
</feature>
<reference evidence="2" key="1">
    <citation type="submission" date="2021-03" db="EMBL/GenBank/DDBJ databases">
        <title>Evolutionary innovations through gain and loss of genes in the ectomycorrhizal Boletales.</title>
        <authorList>
            <person name="Wu G."/>
            <person name="Miyauchi S."/>
            <person name="Morin E."/>
            <person name="Yang Z.-L."/>
            <person name="Xu J."/>
            <person name="Martin F.M."/>
        </authorList>
    </citation>
    <scope>NUCLEOTIDE SEQUENCE</scope>
    <source>
        <strain evidence="2">BR01</strain>
    </source>
</reference>
<evidence type="ECO:0000313" key="3">
    <source>
        <dbReference type="Proteomes" id="UP000683000"/>
    </source>
</evidence>
<feature type="compositionally biased region" description="Low complexity" evidence="1">
    <location>
        <begin position="122"/>
        <end position="131"/>
    </location>
</feature>
<evidence type="ECO:0000313" key="2">
    <source>
        <dbReference type="EMBL" id="KAG6377651.1"/>
    </source>
</evidence>
<feature type="region of interest" description="Disordered" evidence="1">
    <location>
        <begin position="18"/>
        <end position="152"/>
    </location>
</feature>
<evidence type="ECO:0000256" key="1">
    <source>
        <dbReference type="SAM" id="MobiDB-lite"/>
    </source>
</evidence>
<comment type="caution">
    <text evidence="2">The sequence shown here is derived from an EMBL/GenBank/DDBJ whole genome shotgun (WGS) entry which is preliminary data.</text>
</comment>
<dbReference type="Proteomes" id="UP000683000">
    <property type="component" value="Unassembled WGS sequence"/>
</dbReference>
<name>A0A8I2YSS4_9AGAM</name>
<gene>
    <name evidence="2" type="ORF">JVT61DRAFT_14411</name>
</gene>
<accession>A0A8I2YSS4</accession>
<proteinExistence type="predicted"/>
<feature type="region of interest" description="Disordered" evidence="1">
    <location>
        <begin position="257"/>
        <end position="285"/>
    </location>
</feature>
<sequence length="705" mass="79290">MAKKVSEMNPEELECHRALAKDHQRRRREKLQGKALEEYRAQCSQHQKRYKKGPPSDHREHDESDKQKEEARPSRHWRGRAIEASNNGQGKQDGCKLRPYVETPQLRHRCAGSSDEEEDLVSDNNGSNNGNDGDEARDDQVSDNNADEQADDKRNILHVNLFDNNGKVNQDISNSYLNQDIDDGMEWNNGNDGMDVMAVTKLLIRSHLPQAVIDESHLQRDMVQKMIPQVVAIREGYNDEEGELPMLPVKHQLENDSGKPITLFHKPDATHNSDVGSQSQREGDESCPLLLVHDPEPSNCEGLLPAYMLSKTNLVANILAPMVEWTSGQRTVLPFLPKCAHNQCLQNILGNDANYTTELAHLPEMGPSSPVIIYLNKNTNKRKLFQATRDALSRNLTIVVRCYVDTNSFEFNLEGLQEHLSISPRMPVEAHNMALQVTQFNTPHVNIDVKEFVGGITDTSICRVTLGFPLPQYTTPFPFEKLNNSLSIPLAQTQNHLPIDGIPIPADVWTVCSWSLGHHTSILTYPHHDAEGASTFIIVLSGMKNWVAIGIKDITRKDLPQLLQDLSDRDASPINFLDRIEAEMVHLYHGDLVIIPPSQYHTVYTPVAGFCHGGHFFNFNTMHLTELSRFIDTTKASYVTNDAHLGTLETLCRMVISWTILPESQKLYRQSLVALCGMVVHHDTYVAESTAAQVLATLEMAIAIR</sequence>
<evidence type="ECO:0008006" key="4">
    <source>
        <dbReference type="Google" id="ProtNLM"/>
    </source>
</evidence>
<dbReference type="SUPFAM" id="SSF51197">
    <property type="entry name" value="Clavaminate synthase-like"/>
    <property type="match status" value="1"/>
</dbReference>
<organism evidence="2 3">
    <name type="scientific">Boletus reticuloceps</name>
    <dbReference type="NCBI Taxonomy" id="495285"/>
    <lineage>
        <taxon>Eukaryota</taxon>
        <taxon>Fungi</taxon>
        <taxon>Dikarya</taxon>
        <taxon>Basidiomycota</taxon>
        <taxon>Agaricomycotina</taxon>
        <taxon>Agaricomycetes</taxon>
        <taxon>Agaricomycetidae</taxon>
        <taxon>Boletales</taxon>
        <taxon>Boletineae</taxon>
        <taxon>Boletaceae</taxon>
        <taxon>Boletoideae</taxon>
        <taxon>Boletus</taxon>
    </lineage>
</organism>
<dbReference type="OrthoDB" id="4161428at2759"/>
<keyword evidence="3" id="KW-1185">Reference proteome</keyword>
<protein>
    <recommendedName>
        <fullName evidence="4">JmjC domain-containing protein</fullName>
    </recommendedName>
</protein>
<dbReference type="Gene3D" id="2.60.120.650">
    <property type="entry name" value="Cupin"/>
    <property type="match status" value="1"/>
</dbReference>